<reference evidence="1" key="1">
    <citation type="submission" date="2021-01" db="EMBL/GenBank/DDBJ databases">
        <authorList>
            <consortium name="Genoscope - CEA"/>
            <person name="William W."/>
        </authorList>
    </citation>
    <scope>NUCLEOTIDE SEQUENCE</scope>
</reference>
<proteinExistence type="predicted"/>
<sequence>MNYHNNIGDFQHKVLLEKIEPKIKSIQKKTKDNQNNKDRTNWIDNLISKTAKKYSISFKQNLYQIEVVENWKKYNCLENISLILEAEFKKMFEQLQFILNIIYPFFVIDYYYQI</sequence>
<comment type="caution">
    <text evidence="1">The sequence shown here is derived from an EMBL/GenBank/DDBJ whole genome shotgun (WGS) entry which is preliminary data.</text>
</comment>
<gene>
    <name evidence="1" type="ORF">PSON_ATCC_30995.1.T0030355</name>
</gene>
<keyword evidence="2" id="KW-1185">Reference proteome</keyword>
<organism evidence="1 2">
    <name type="scientific">Paramecium sonneborni</name>
    <dbReference type="NCBI Taxonomy" id="65129"/>
    <lineage>
        <taxon>Eukaryota</taxon>
        <taxon>Sar</taxon>
        <taxon>Alveolata</taxon>
        <taxon>Ciliophora</taxon>
        <taxon>Intramacronucleata</taxon>
        <taxon>Oligohymenophorea</taxon>
        <taxon>Peniculida</taxon>
        <taxon>Parameciidae</taxon>
        <taxon>Paramecium</taxon>
    </lineage>
</organism>
<dbReference type="EMBL" id="CAJJDN010000003">
    <property type="protein sequence ID" value="CAD8048645.1"/>
    <property type="molecule type" value="Genomic_DNA"/>
</dbReference>
<evidence type="ECO:0000313" key="2">
    <source>
        <dbReference type="Proteomes" id="UP000692954"/>
    </source>
</evidence>
<evidence type="ECO:0000313" key="1">
    <source>
        <dbReference type="EMBL" id="CAD8048645.1"/>
    </source>
</evidence>
<dbReference type="Proteomes" id="UP000692954">
    <property type="component" value="Unassembled WGS sequence"/>
</dbReference>
<protein>
    <submittedName>
        <fullName evidence="1">Uncharacterized protein</fullName>
    </submittedName>
</protein>
<dbReference type="AlphaFoldDB" id="A0A8S1K0F1"/>
<accession>A0A8S1K0F1</accession>
<name>A0A8S1K0F1_9CILI</name>